<name>A0A4Q4TSR4_9PEZI</name>
<feature type="domain" description="Amine oxidase" evidence="1">
    <location>
        <begin position="178"/>
        <end position="658"/>
    </location>
</feature>
<dbReference type="InterPro" id="IPR050281">
    <property type="entry name" value="Flavin_monoamine_oxidase"/>
</dbReference>
<organism evidence="2 3">
    <name type="scientific">Monosporascus ibericus</name>
    <dbReference type="NCBI Taxonomy" id="155417"/>
    <lineage>
        <taxon>Eukaryota</taxon>
        <taxon>Fungi</taxon>
        <taxon>Dikarya</taxon>
        <taxon>Ascomycota</taxon>
        <taxon>Pezizomycotina</taxon>
        <taxon>Sordariomycetes</taxon>
        <taxon>Xylariomycetidae</taxon>
        <taxon>Xylariales</taxon>
        <taxon>Xylariales incertae sedis</taxon>
        <taxon>Monosporascus</taxon>
    </lineage>
</organism>
<proteinExistence type="predicted"/>
<dbReference type="Gene3D" id="1.10.10.1620">
    <property type="match status" value="1"/>
</dbReference>
<evidence type="ECO:0000259" key="1">
    <source>
        <dbReference type="Pfam" id="PF01593"/>
    </source>
</evidence>
<dbReference type="STRING" id="155417.A0A4Q4TSR4"/>
<comment type="caution">
    <text evidence="2">The sequence shown here is derived from an EMBL/GenBank/DDBJ whole genome shotgun (WGS) entry which is preliminary data.</text>
</comment>
<dbReference type="SUPFAM" id="SSF51905">
    <property type="entry name" value="FAD/NAD(P)-binding domain"/>
    <property type="match status" value="1"/>
</dbReference>
<gene>
    <name evidence="2" type="ORF">DL764_001498</name>
</gene>
<dbReference type="OrthoDB" id="7777654at2759"/>
<dbReference type="Gene3D" id="3.90.660.10">
    <property type="match status" value="1"/>
</dbReference>
<dbReference type="GO" id="GO:0009063">
    <property type="term" value="P:amino acid catabolic process"/>
    <property type="evidence" value="ECO:0007669"/>
    <property type="project" value="TreeGrafter"/>
</dbReference>
<dbReference type="AlphaFoldDB" id="A0A4Q4TSR4"/>
<sequence>MQTVPDAGEVNGRDFRSKTALTALLPIYMMEEKSTADTTDLARAFIVGYAGVAATIINEWTRLLSATRTTDFQSDIQPGGSVKSQWARRLVRQNLSLEINELRRRGTSIPLPGMQNAPLIASPHTLPPDPACQRGSIGGGGGVRRESSSQGKVGMTLGKGMMELGLPPRKVCIVGAGIAGLYIAMILDDLKIPNLEYDILEGSDRVGGRIYTYHFSEARHDYYDIGAMRYPDIPTMRRVFDLFRRTKMPLIKYCFQGGDECPKFFNDRHNVAGRRDPYCVGVSSGGTVADDVVDDVEEVLDEAFGPYKRALADDFESGFEKLMAVDDFSTREYLRRGGSDGTGRHHDFHSIQWMETQNTSTGLFDQAFSESVMDSFDFDNSVGEIEWRCIEGGTSKLIDAMQEGLRRKPEPAKRVQKMAINRSSKEDGNMSVHVAGEPEARTGYSTVFNTTTLGCLSRMDTSGLDLHPAQKDAIRSLHYDESAKVALQFSYPWWIVDCGIRNGGTSSTDLPLRTCIYPSYNLDDGEDQPAILLASYTWAQDAARFGSMITNTTERTRTPPPSEEELVELILQNLARLHASKMTYGKIKAAFTGVYHAWSWQSDPFSAGAFALYGPGQFSHLYPYLTRPAADSKFHIVGEAASAHHGWVVGSLNSAYAAVFKFLYRFRLWQHMALLVERWGEVDEIEDGEHGTMHLQVALGMLTRDQMASVRI</sequence>
<dbReference type="Pfam" id="PF01593">
    <property type="entry name" value="Amino_oxidase"/>
    <property type="match status" value="1"/>
</dbReference>
<dbReference type="SUPFAM" id="SSF54373">
    <property type="entry name" value="FAD-linked reductases, C-terminal domain"/>
    <property type="match status" value="1"/>
</dbReference>
<reference evidence="2 3" key="1">
    <citation type="submission" date="2018-06" db="EMBL/GenBank/DDBJ databases">
        <title>Complete Genomes of Monosporascus.</title>
        <authorList>
            <person name="Robinson A.J."/>
            <person name="Natvig D.O."/>
        </authorList>
    </citation>
    <scope>NUCLEOTIDE SEQUENCE [LARGE SCALE GENOMIC DNA]</scope>
    <source>
        <strain evidence="2 3">CBS 110550</strain>
    </source>
</reference>
<dbReference type="InterPro" id="IPR036188">
    <property type="entry name" value="FAD/NAD-bd_sf"/>
</dbReference>
<keyword evidence="3" id="KW-1185">Reference proteome</keyword>
<accession>A0A4Q4TSR4</accession>
<evidence type="ECO:0000313" key="2">
    <source>
        <dbReference type="EMBL" id="RYP09077.1"/>
    </source>
</evidence>
<dbReference type="GO" id="GO:0001716">
    <property type="term" value="F:L-amino-acid oxidase activity"/>
    <property type="evidence" value="ECO:0007669"/>
    <property type="project" value="TreeGrafter"/>
</dbReference>
<protein>
    <recommendedName>
        <fullName evidence="1">Amine oxidase domain-containing protein</fullName>
    </recommendedName>
</protein>
<dbReference type="PANTHER" id="PTHR10742:SF342">
    <property type="entry name" value="AMINE OXIDASE"/>
    <property type="match status" value="1"/>
</dbReference>
<dbReference type="EMBL" id="QJNU01000047">
    <property type="protein sequence ID" value="RYP09077.1"/>
    <property type="molecule type" value="Genomic_DNA"/>
</dbReference>
<dbReference type="Gene3D" id="3.50.50.60">
    <property type="entry name" value="FAD/NAD(P)-binding domain"/>
    <property type="match status" value="1"/>
</dbReference>
<dbReference type="InterPro" id="IPR002937">
    <property type="entry name" value="Amino_oxidase"/>
</dbReference>
<dbReference type="Proteomes" id="UP000293360">
    <property type="component" value="Unassembled WGS sequence"/>
</dbReference>
<dbReference type="PANTHER" id="PTHR10742">
    <property type="entry name" value="FLAVIN MONOAMINE OXIDASE"/>
    <property type="match status" value="1"/>
</dbReference>
<evidence type="ECO:0000313" key="3">
    <source>
        <dbReference type="Proteomes" id="UP000293360"/>
    </source>
</evidence>